<keyword evidence="3" id="KW-0677">Repeat</keyword>
<evidence type="ECO:0000256" key="4">
    <source>
        <dbReference type="PROSITE-ProRule" id="PRU00221"/>
    </source>
</evidence>
<dbReference type="PROSITE" id="PS50294">
    <property type="entry name" value="WD_REPEATS_REGION"/>
    <property type="match status" value="3"/>
</dbReference>
<feature type="compositionally biased region" description="Basic residues" evidence="5">
    <location>
        <begin position="280"/>
        <end position="295"/>
    </location>
</feature>
<keyword evidence="2 4" id="KW-0853">WD repeat</keyword>
<dbReference type="InterPro" id="IPR040324">
    <property type="entry name" value="WDR44/Dgr2"/>
</dbReference>
<dbReference type="PANTHER" id="PTHR14221">
    <property type="entry name" value="WD REPEAT DOMAIN 44"/>
    <property type="match status" value="1"/>
</dbReference>
<sequence>MSHTMSYTSKRVFQKPSISCVQAKTLPRSFYSTRSESNSISRDKRQQESSRSGDEEKRPPENIRLTKVSVETLPSHSTRSLLEPESHQLLPELNIDIPENDTSSTALPPSVRVKNLETGEYMHIEEANENVEKLLTFNSFNGSKAGQQLSSDPEQVDPKAVEKRKKATGWLGKVFRRDVDPESSIPKFDVRVRVHKRNVQKLTRLHQIQEINDHSGPIWSMKFSLDGQFLAVGGQDSVVRVYSVIGSKENKKHMARLHEEGKLDNFTPYSPRHNSGSAKSRTRHSSRRGSRHGSGSRKNSQIPNYVRDLLNPIPYRQYKGHKSDVIALAWSKANFLLSASMDRTVMLWHVSRQKCLCLFQHNDFVTAVAFHPVEDTLFLSGSFDKKIRLWNILDHRVACWAQTPTMVTSAAFSSNGEHCVAGLFDGQCILYSTDGLKEFTRIDCRNRRGKFSNGRKVTGIQFAPTARKLLVTTNDSRIRLFDMDDFSLVQKYKGLENGQLQIQASFNADGTSIICGSDDQHVYVWDVLNEYIPSVNAKIFKKPDRNDSYEYFKAGSEIVTVALFAPNETRQISQECSDIRDAHLQMQRSEDSEPLDLQIHHLIVTSGYNGDIKVFENYGDPQDC</sequence>
<dbReference type="InterPro" id="IPR036322">
    <property type="entry name" value="WD40_repeat_dom_sf"/>
</dbReference>
<dbReference type="InterPro" id="IPR020472">
    <property type="entry name" value="WD40_PAC1"/>
</dbReference>
<feature type="repeat" description="WD" evidence="4">
    <location>
        <begin position="505"/>
        <end position="527"/>
    </location>
</feature>
<dbReference type="InterPro" id="IPR015943">
    <property type="entry name" value="WD40/YVTN_repeat-like_dom_sf"/>
</dbReference>
<dbReference type="EMBL" id="IACT01001688">
    <property type="protein sequence ID" value="LAC21026.1"/>
    <property type="molecule type" value="mRNA"/>
</dbReference>
<feature type="compositionally biased region" description="Basic and acidic residues" evidence="5">
    <location>
        <begin position="41"/>
        <end position="61"/>
    </location>
</feature>
<dbReference type="InterPro" id="IPR001680">
    <property type="entry name" value="WD40_rpt"/>
</dbReference>
<proteinExistence type="evidence at transcript level"/>
<dbReference type="SUPFAM" id="SSF50978">
    <property type="entry name" value="WD40 repeat-like"/>
    <property type="match status" value="1"/>
</dbReference>
<feature type="region of interest" description="Disordered" evidence="5">
    <location>
        <begin position="24"/>
        <end position="87"/>
    </location>
</feature>
<feature type="region of interest" description="Disordered" evidence="5">
    <location>
        <begin position="259"/>
        <end position="302"/>
    </location>
</feature>
<feature type="repeat" description="WD" evidence="4">
    <location>
        <begin position="211"/>
        <end position="244"/>
    </location>
</feature>
<dbReference type="AlphaFoldDB" id="A0A6A7FQZ5"/>
<organism evidence="6">
    <name type="scientific">Hirondellea gigas</name>
    <dbReference type="NCBI Taxonomy" id="1518452"/>
    <lineage>
        <taxon>Eukaryota</taxon>
        <taxon>Metazoa</taxon>
        <taxon>Ecdysozoa</taxon>
        <taxon>Arthropoda</taxon>
        <taxon>Crustacea</taxon>
        <taxon>Multicrustacea</taxon>
        <taxon>Malacostraca</taxon>
        <taxon>Eumalacostraca</taxon>
        <taxon>Peracarida</taxon>
        <taxon>Amphipoda</taxon>
        <taxon>Amphilochidea</taxon>
        <taxon>Lysianassida</taxon>
        <taxon>Lysianassidira</taxon>
        <taxon>Lysianassoidea</taxon>
        <taxon>Lysianassidae</taxon>
        <taxon>Hirondellea</taxon>
    </lineage>
</organism>
<feature type="repeat" description="WD" evidence="4">
    <location>
        <begin position="318"/>
        <end position="358"/>
    </location>
</feature>
<name>A0A6A7FQZ5_9CRUS</name>
<evidence type="ECO:0000256" key="5">
    <source>
        <dbReference type="SAM" id="MobiDB-lite"/>
    </source>
</evidence>
<dbReference type="SMART" id="SM00320">
    <property type="entry name" value="WD40"/>
    <property type="match status" value="6"/>
</dbReference>
<dbReference type="PROSITE" id="PS50082">
    <property type="entry name" value="WD_REPEATS_2"/>
    <property type="match status" value="4"/>
</dbReference>
<evidence type="ECO:0000313" key="6">
    <source>
        <dbReference type="EMBL" id="LAC21026.1"/>
    </source>
</evidence>
<dbReference type="PANTHER" id="PTHR14221:SF0">
    <property type="entry name" value="WD REPEAT-CONTAINING PROTEIN 44"/>
    <property type="match status" value="1"/>
</dbReference>
<evidence type="ECO:0000256" key="2">
    <source>
        <dbReference type="ARBA" id="ARBA00022574"/>
    </source>
</evidence>
<feature type="repeat" description="WD" evidence="4">
    <location>
        <begin position="358"/>
        <end position="392"/>
    </location>
</feature>
<evidence type="ECO:0000256" key="1">
    <source>
        <dbReference type="ARBA" id="ARBA00021207"/>
    </source>
</evidence>
<evidence type="ECO:0000256" key="3">
    <source>
        <dbReference type="ARBA" id="ARBA00022737"/>
    </source>
</evidence>
<dbReference type="Gene3D" id="2.130.10.10">
    <property type="entry name" value="YVTN repeat-like/Quinoprotein amine dehydrogenase"/>
    <property type="match status" value="1"/>
</dbReference>
<dbReference type="PRINTS" id="PR00320">
    <property type="entry name" value="GPROTEINBRPT"/>
</dbReference>
<feature type="compositionally biased region" description="Polar residues" evidence="5">
    <location>
        <begin position="30"/>
        <end position="40"/>
    </location>
</feature>
<accession>A0A6A7FQZ5</accession>
<reference evidence="6" key="1">
    <citation type="submission" date="2017-11" db="EMBL/GenBank/DDBJ databases">
        <title>The sensing device of the deep-sea amphipod.</title>
        <authorList>
            <person name="Kobayashi H."/>
            <person name="Nagahama T."/>
            <person name="Arai W."/>
            <person name="Sasagawa Y."/>
            <person name="Umeda M."/>
            <person name="Hayashi T."/>
            <person name="Nikaido I."/>
            <person name="Watanabe H."/>
            <person name="Oguri K."/>
            <person name="Kitazato H."/>
            <person name="Fujioka K."/>
            <person name="Kido Y."/>
            <person name="Takami H."/>
        </authorList>
    </citation>
    <scope>NUCLEOTIDE SEQUENCE</scope>
    <source>
        <tissue evidence="6">Whole body</tissue>
    </source>
</reference>
<dbReference type="Pfam" id="PF00400">
    <property type="entry name" value="WD40"/>
    <property type="match status" value="5"/>
</dbReference>
<protein>
    <recommendedName>
        <fullName evidence="1">WD repeat-containing protein 44</fullName>
    </recommendedName>
</protein>